<name>A0A432YXI2_9GAMM</name>
<dbReference type="Proteomes" id="UP000288361">
    <property type="component" value="Unassembled WGS sequence"/>
</dbReference>
<dbReference type="AlphaFoldDB" id="A0A432YXI2"/>
<comment type="caution">
    <text evidence="1">The sequence shown here is derived from an EMBL/GenBank/DDBJ whole genome shotgun (WGS) entry which is preliminary data.</text>
</comment>
<dbReference type="InterPro" id="IPR036397">
    <property type="entry name" value="RNaseH_sf"/>
</dbReference>
<dbReference type="RefSeq" id="WP_126751642.1">
    <property type="nucleotide sequence ID" value="NZ_JBHUMT010000016.1"/>
</dbReference>
<dbReference type="Gene3D" id="3.30.420.10">
    <property type="entry name" value="Ribonuclease H-like superfamily/Ribonuclease H"/>
    <property type="match status" value="1"/>
</dbReference>
<dbReference type="GO" id="GO:0003676">
    <property type="term" value="F:nucleic acid binding"/>
    <property type="evidence" value="ECO:0007669"/>
    <property type="project" value="InterPro"/>
</dbReference>
<evidence type="ECO:0000313" key="1">
    <source>
        <dbReference type="EMBL" id="RUO68017.1"/>
    </source>
</evidence>
<protein>
    <submittedName>
        <fullName evidence="1">Uncharacterized protein</fullName>
    </submittedName>
</protein>
<organism evidence="1 2">
    <name type="scientific">Idiomarina piscisalsi</name>
    <dbReference type="NCBI Taxonomy" id="1096243"/>
    <lineage>
        <taxon>Bacteria</taxon>
        <taxon>Pseudomonadati</taxon>
        <taxon>Pseudomonadota</taxon>
        <taxon>Gammaproteobacteria</taxon>
        <taxon>Alteromonadales</taxon>
        <taxon>Idiomarinaceae</taxon>
        <taxon>Idiomarina</taxon>
    </lineage>
</organism>
<sequence>MSVVAVRTISLDLALNNLGFAVIDYVSDGEDIAAYVQKAGQVSFGHINYSKFGYMNLNHLHRARMLITFLRKLIEEYEPEFLITELPVGFRPYYKYRNIAENAGKKALKLHIDAKAKGQSKEEFADAFKKLYREEFGRQSDAESFIKNADATSHSFGVVTGIISTMLDIKVLTLNPRDCKDSSLVGKHEKAKEDIVIQALLNAHHAGFGYQHTHDDDIDLLVDKQEHAADAVMLGLSIERLADRKKQALNSFIKPLLSGRAFNPHDVSKSVPDVSDCLLSH</sequence>
<gene>
    <name evidence="1" type="ORF">CWI73_03935</name>
</gene>
<reference evidence="1 2" key="1">
    <citation type="journal article" date="2011" name="Front. Microbiol.">
        <title>Genomic signatures of strain selection and enhancement in Bacillus atrophaeus var. globigii, a historical biowarfare simulant.</title>
        <authorList>
            <person name="Gibbons H.S."/>
            <person name="Broomall S.M."/>
            <person name="McNew L.A."/>
            <person name="Daligault H."/>
            <person name="Chapman C."/>
            <person name="Bruce D."/>
            <person name="Karavis M."/>
            <person name="Krepps M."/>
            <person name="McGregor P.A."/>
            <person name="Hong C."/>
            <person name="Park K.H."/>
            <person name="Akmal A."/>
            <person name="Feldman A."/>
            <person name="Lin J.S."/>
            <person name="Chang W.E."/>
            <person name="Higgs B.W."/>
            <person name="Demirev P."/>
            <person name="Lindquist J."/>
            <person name="Liem A."/>
            <person name="Fochler E."/>
            <person name="Read T.D."/>
            <person name="Tapia R."/>
            <person name="Johnson S."/>
            <person name="Bishop-Lilly K.A."/>
            <person name="Detter C."/>
            <person name="Han C."/>
            <person name="Sozhamannan S."/>
            <person name="Rosenzweig C.N."/>
            <person name="Skowronski E.W."/>
        </authorList>
    </citation>
    <scope>NUCLEOTIDE SEQUENCE [LARGE SCALE GENOMIC DNA]</scope>
    <source>
        <strain evidence="1 2">TPS4-2</strain>
    </source>
</reference>
<proteinExistence type="predicted"/>
<dbReference type="EMBL" id="PIQA01000001">
    <property type="protein sequence ID" value="RUO68017.1"/>
    <property type="molecule type" value="Genomic_DNA"/>
</dbReference>
<accession>A0A432YXI2</accession>
<evidence type="ECO:0000313" key="2">
    <source>
        <dbReference type="Proteomes" id="UP000288361"/>
    </source>
</evidence>